<accession>A0A1G7DJM6</accession>
<dbReference type="GO" id="GO:0055052">
    <property type="term" value="C:ATP-binding cassette (ABC) transporter complex, substrate-binding subunit-containing"/>
    <property type="evidence" value="ECO:0007669"/>
    <property type="project" value="TreeGrafter"/>
</dbReference>
<keyword evidence="3 4" id="KW-0732">Signal</keyword>
<proteinExistence type="inferred from homology"/>
<evidence type="ECO:0000256" key="3">
    <source>
        <dbReference type="ARBA" id="ARBA00022729"/>
    </source>
</evidence>
<dbReference type="GO" id="GO:0015768">
    <property type="term" value="P:maltose transport"/>
    <property type="evidence" value="ECO:0007669"/>
    <property type="project" value="TreeGrafter"/>
</dbReference>
<sequence>MRSFKTRSRIAVAASAVALLALTGCSSSDGGGGGNVDEAAGQNLDGRGAISFAMGKNDTDKLQPVIEKWNAAHPDEKVELKELPGEADDQRNKLVQSLEAGNADYDVMALDVVWTAEFAANGWLQPLEGSLALDTSGLLPATVESATYRGKVYAGPQNTNAQLLYYRTDLAPAAPADWKALTDSCAVATEKGVQDCLVTQLKQYEGLTVNSTQFINSWGGAVVGADGKTPEVESPQAKAGLQAMVDAYTGGQIAKRSTSFTEEETNLAFVGGESMYAYNWPYMYTNAEEEGSAVKGKVGVAPIVGPAGAGASTVGGYNDGINVYSKNKATARDFIAFIQNEENQMSFADASFPPVLKSVYDNPALVAKYPYLPALKSALENAKPRPVTPYYSAISKAIQDNATAALTGKATVDEATANMSAAIVQAAK</sequence>
<dbReference type="Proteomes" id="UP000199417">
    <property type="component" value="Unassembled WGS sequence"/>
</dbReference>
<dbReference type="RefSeq" id="WP_072846115.1">
    <property type="nucleotide sequence ID" value="NZ_FNAB01000019.1"/>
</dbReference>
<dbReference type="PANTHER" id="PTHR30061">
    <property type="entry name" value="MALTOSE-BINDING PERIPLASMIC PROTEIN"/>
    <property type="match status" value="1"/>
</dbReference>
<reference evidence="5 6" key="1">
    <citation type="submission" date="2016-10" db="EMBL/GenBank/DDBJ databases">
        <authorList>
            <person name="de Groot N.N."/>
        </authorList>
    </citation>
    <scope>NUCLEOTIDE SEQUENCE [LARGE SCALE GENOMIC DNA]</scope>
    <source>
        <strain evidence="5 6">JCM 11308</strain>
    </source>
</reference>
<evidence type="ECO:0000256" key="2">
    <source>
        <dbReference type="ARBA" id="ARBA00022448"/>
    </source>
</evidence>
<dbReference type="InterPro" id="IPR006059">
    <property type="entry name" value="SBP"/>
</dbReference>
<dbReference type="EMBL" id="FNAB01000019">
    <property type="protein sequence ID" value="SDE50965.1"/>
    <property type="molecule type" value="Genomic_DNA"/>
</dbReference>
<protein>
    <submittedName>
        <fullName evidence="5">Multiple sugar transport system substrate-binding protein</fullName>
    </submittedName>
</protein>
<gene>
    <name evidence="5" type="ORF">SAMN05444580_11952</name>
</gene>
<organism evidence="5 6">
    <name type="scientific">Rhodococcus tukisamuensis</name>
    <dbReference type="NCBI Taxonomy" id="168276"/>
    <lineage>
        <taxon>Bacteria</taxon>
        <taxon>Bacillati</taxon>
        <taxon>Actinomycetota</taxon>
        <taxon>Actinomycetes</taxon>
        <taxon>Mycobacteriales</taxon>
        <taxon>Nocardiaceae</taxon>
        <taxon>Rhodococcus</taxon>
    </lineage>
</organism>
<comment type="similarity">
    <text evidence="1">Belongs to the bacterial solute-binding protein 1 family.</text>
</comment>
<dbReference type="STRING" id="168276.SAMN05444580_11952"/>
<keyword evidence="5" id="KW-0762">Sugar transport</keyword>
<dbReference type="PROSITE" id="PS51257">
    <property type="entry name" value="PROKAR_LIPOPROTEIN"/>
    <property type="match status" value="1"/>
</dbReference>
<dbReference type="Pfam" id="PF01547">
    <property type="entry name" value="SBP_bac_1"/>
    <property type="match status" value="1"/>
</dbReference>
<keyword evidence="6" id="KW-1185">Reference proteome</keyword>
<dbReference type="GO" id="GO:1901982">
    <property type="term" value="F:maltose binding"/>
    <property type="evidence" value="ECO:0007669"/>
    <property type="project" value="TreeGrafter"/>
</dbReference>
<dbReference type="Gene3D" id="3.40.190.10">
    <property type="entry name" value="Periplasmic binding protein-like II"/>
    <property type="match status" value="2"/>
</dbReference>
<keyword evidence="2" id="KW-0813">Transport</keyword>
<evidence type="ECO:0000313" key="6">
    <source>
        <dbReference type="Proteomes" id="UP000199417"/>
    </source>
</evidence>
<dbReference type="CDD" id="cd14750">
    <property type="entry name" value="PBP2_TMBP"/>
    <property type="match status" value="1"/>
</dbReference>
<feature type="chain" id="PRO_5038574398" evidence="4">
    <location>
        <begin position="29"/>
        <end position="428"/>
    </location>
</feature>
<dbReference type="SUPFAM" id="SSF53850">
    <property type="entry name" value="Periplasmic binding protein-like II"/>
    <property type="match status" value="1"/>
</dbReference>
<evidence type="ECO:0000313" key="5">
    <source>
        <dbReference type="EMBL" id="SDE50965.1"/>
    </source>
</evidence>
<evidence type="ECO:0000256" key="4">
    <source>
        <dbReference type="SAM" id="SignalP"/>
    </source>
</evidence>
<evidence type="ECO:0000256" key="1">
    <source>
        <dbReference type="ARBA" id="ARBA00008520"/>
    </source>
</evidence>
<dbReference type="AlphaFoldDB" id="A0A1G7DJM6"/>
<dbReference type="PANTHER" id="PTHR30061:SF50">
    <property type="entry name" value="MALTOSE_MALTODEXTRIN-BINDING PERIPLASMIC PROTEIN"/>
    <property type="match status" value="1"/>
</dbReference>
<name>A0A1G7DJM6_9NOCA</name>
<dbReference type="GO" id="GO:0042956">
    <property type="term" value="P:maltodextrin transmembrane transport"/>
    <property type="evidence" value="ECO:0007669"/>
    <property type="project" value="TreeGrafter"/>
</dbReference>
<feature type="signal peptide" evidence="4">
    <location>
        <begin position="1"/>
        <end position="28"/>
    </location>
</feature>